<name>A0A1Q2KYS3_9BACL</name>
<accession>A0A1Q2KYS3</accession>
<reference evidence="1 2" key="1">
    <citation type="submission" date="2017-02" db="EMBL/GenBank/DDBJ databases">
        <title>The complete genomic sequence of a novel cold adapted crude oil-degrading bacterium Planococcus qaidamina Y42.</title>
        <authorList>
            <person name="Yang R."/>
        </authorList>
    </citation>
    <scope>NUCLEOTIDE SEQUENCE [LARGE SCALE GENOMIC DNA]</scope>
    <source>
        <strain evidence="1 2">Y42</strain>
    </source>
</reference>
<sequence length="107" mass="12477">MNQDEIKRVLATRDLITDDLKPKIIQHIEAMRFLSHLLRFLKKPQRIIGFLAALEAIPSFEACYKVRQEMFDHASKLTDNLKTTVQSPCLFDFSTYRKIQLPLNVIS</sequence>
<proteinExistence type="predicted"/>
<protein>
    <submittedName>
        <fullName evidence="1">Uncharacterized protein</fullName>
    </submittedName>
</protein>
<dbReference type="Proteomes" id="UP000188184">
    <property type="component" value="Chromosome"/>
</dbReference>
<organism evidence="1 2">
    <name type="scientific">Planococcus lenghuensis</name>
    <dbReference type="NCBI Taxonomy" id="2213202"/>
    <lineage>
        <taxon>Bacteria</taxon>
        <taxon>Bacillati</taxon>
        <taxon>Bacillota</taxon>
        <taxon>Bacilli</taxon>
        <taxon>Bacillales</taxon>
        <taxon>Caryophanaceae</taxon>
        <taxon>Planococcus</taxon>
    </lineage>
</organism>
<dbReference type="KEGG" id="pmar:B0X71_09895"/>
<evidence type="ECO:0000313" key="1">
    <source>
        <dbReference type="EMBL" id="AQQ53358.1"/>
    </source>
</evidence>
<keyword evidence="2" id="KW-1185">Reference proteome</keyword>
<dbReference type="AlphaFoldDB" id="A0A1Q2KYS3"/>
<gene>
    <name evidence="1" type="ORF">B0X71_09895</name>
</gene>
<evidence type="ECO:0000313" key="2">
    <source>
        <dbReference type="Proteomes" id="UP000188184"/>
    </source>
</evidence>
<dbReference type="EMBL" id="CP019640">
    <property type="protein sequence ID" value="AQQ53358.1"/>
    <property type="molecule type" value="Genomic_DNA"/>
</dbReference>